<name>A0ABP3YZ63_9PSEU</name>
<accession>A0ABP3YZ63</accession>
<dbReference type="EMBL" id="BAAAHP010000331">
    <property type="protein sequence ID" value="GAA0908888.1"/>
    <property type="molecule type" value="Genomic_DNA"/>
</dbReference>
<protein>
    <submittedName>
        <fullName evidence="2">Uncharacterized protein</fullName>
    </submittedName>
</protein>
<feature type="compositionally biased region" description="Basic residues" evidence="1">
    <location>
        <begin position="64"/>
        <end position="74"/>
    </location>
</feature>
<feature type="region of interest" description="Disordered" evidence="1">
    <location>
        <begin position="49"/>
        <end position="74"/>
    </location>
</feature>
<gene>
    <name evidence="2" type="ORF">GCM10009559_78540</name>
</gene>
<evidence type="ECO:0000256" key="1">
    <source>
        <dbReference type="SAM" id="MobiDB-lite"/>
    </source>
</evidence>
<sequence>MTTRARPEDILDVVEVAAHTQTAPETRIWQRSGTRAWVLVGERRGDSALHRPPLDRVVGTTSHRSTRRRPVGSRHRARAERPGWLWVLRWYRARWAARRTLRTR</sequence>
<organism evidence="2 3">
    <name type="scientific">Pseudonocardia zijingensis</name>
    <dbReference type="NCBI Taxonomy" id="153376"/>
    <lineage>
        <taxon>Bacteria</taxon>
        <taxon>Bacillati</taxon>
        <taxon>Actinomycetota</taxon>
        <taxon>Actinomycetes</taxon>
        <taxon>Pseudonocardiales</taxon>
        <taxon>Pseudonocardiaceae</taxon>
        <taxon>Pseudonocardia</taxon>
    </lineage>
</organism>
<reference evidence="3" key="1">
    <citation type="journal article" date="2019" name="Int. J. Syst. Evol. Microbiol.">
        <title>The Global Catalogue of Microorganisms (GCM) 10K type strain sequencing project: providing services to taxonomists for standard genome sequencing and annotation.</title>
        <authorList>
            <consortium name="The Broad Institute Genomics Platform"/>
            <consortium name="The Broad Institute Genome Sequencing Center for Infectious Disease"/>
            <person name="Wu L."/>
            <person name="Ma J."/>
        </authorList>
    </citation>
    <scope>NUCLEOTIDE SEQUENCE [LARGE SCALE GENOMIC DNA]</scope>
    <source>
        <strain evidence="3">JCM 11117</strain>
    </source>
</reference>
<dbReference type="Proteomes" id="UP001499967">
    <property type="component" value="Unassembled WGS sequence"/>
</dbReference>
<dbReference type="RefSeq" id="WP_343946968.1">
    <property type="nucleotide sequence ID" value="NZ_BAAAHP010000331.1"/>
</dbReference>
<comment type="caution">
    <text evidence="2">The sequence shown here is derived from an EMBL/GenBank/DDBJ whole genome shotgun (WGS) entry which is preliminary data.</text>
</comment>
<evidence type="ECO:0000313" key="3">
    <source>
        <dbReference type="Proteomes" id="UP001499967"/>
    </source>
</evidence>
<proteinExistence type="predicted"/>
<evidence type="ECO:0000313" key="2">
    <source>
        <dbReference type="EMBL" id="GAA0908888.1"/>
    </source>
</evidence>
<keyword evidence="3" id="KW-1185">Reference proteome</keyword>